<dbReference type="Proteomes" id="UP000011082">
    <property type="component" value="Unassembled WGS sequence"/>
</dbReference>
<dbReference type="VEuPathDB" id="MicrosporidiaDB:VICG_01830"/>
<dbReference type="Gene3D" id="1.25.40.10">
    <property type="entry name" value="Tetratricopeptide repeat domain"/>
    <property type="match status" value="1"/>
</dbReference>
<keyword evidence="3" id="KW-1185">Reference proteome</keyword>
<gene>
    <name evidence="2" type="ORF">VICG_01830</name>
</gene>
<protein>
    <recommendedName>
        <fullName evidence="4">Tetratricopeptide repeat protein</fullName>
    </recommendedName>
</protein>
<dbReference type="InterPro" id="IPR019734">
    <property type="entry name" value="TPR_rpt"/>
</dbReference>
<proteinExistence type="predicted"/>
<accession>L2GJW6</accession>
<dbReference type="GeneID" id="19882540"/>
<sequence length="117" mass="13929">MNKYPICLSYCKKALEIREDGTIYKLMGKVHQGLNNTELAIRYFERSSKLQEHDSLLYLAEIFKNKNDTARVLELYDQYLRVGEKNAKTVAEYLANYYEEQGNFIKMEEYRLIQNKL</sequence>
<evidence type="ECO:0008006" key="4">
    <source>
        <dbReference type="Google" id="ProtNLM"/>
    </source>
</evidence>
<name>L2GJW6_VITCO</name>
<dbReference type="InterPro" id="IPR011990">
    <property type="entry name" value="TPR-like_helical_dom_sf"/>
</dbReference>
<dbReference type="HOGENOM" id="CLU_2086653_0_0_1"/>
<dbReference type="RefSeq" id="XP_007605275.1">
    <property type="nucleotide sequence ID" value="XM_007605213.1"/>
</dbReference>
<dbReference type="InParanoid" id="L2GJW6"/>
<evidence type="ECO:0000256" key="1">
    <source>
        <dbReference type="PROSITE-ProRule" id="PRU00339"/>
    </source>
</evidence>
<keyword evidence="1" id="KW-0802">TPR repeat</keyword>
<dbReference type="SUPFAM" id="SSF81901">
    <property type="entry name" value="HCP-like"/>
    <property type="match status" value="1"/>
</dbReference>
<dbReference type="PROSITE" id="PS50005">
    <property type="entry name" value="TPR"/>
    <property type="match status" value="1"/>
</dbReference>
<dbReference type="AlphaFoldDB" id="L2GJW6"/>
<evidence type="ECO:0000313" key="2">
    <source>
        <dbReference type="EMBL" id="ELA41131.1"/>
    </source>
</evidence>
<dbReference type="OrthoDB" id="10262026at2759"/>
<organism evidence="2 3">
    <name type="scientific">Vittaforma corneae (strain ATCC 50505)</name>
    <name type="common">Microsporidian parasite</name>
    <name type="synonym">Nosema corneum</name>
    <dbReference type="NCBI Taxonomy" id="993615"/>
    <lineage>
        <taxon>Eukaryota</taxon>
        <taxon>Fungi</taxon>
        <taxon>Fungi incertae sedis</taxon>
        <taxon>Microsporidia</taxon>
        <taxon>Nosematidae</taxon>
        <taxon>Vittaforma</taxon>
    </lineage>
</organism>
<dbReference type="EMBL" id="JH370149">
    <property type="protein sequence ID" value="ELA41131.1"/>
    <property type="molecule type" value="Genomic_DNA"/>
</dbReference>
<evidence type="ECO:0000313" key="3">
    <source>
        <dbReference type="Proteomes" id="UP000011082"/>
    </source>
</evidence>
<feature type="repeat" description="TPR" evidence="1">
    <location>
        <begin position="21"/>
        <end position="54"/>
    </location>
</feature>
<reference evidence="3" key="1">
    <citation type="submission" date="2011-05" db="EMBL/GenBank/DDBJ databases">
        <title>The genome sequence of Vittaforma corneae strain ATCC 50505.</title>
        <authorList>
            <consortium name="The Broad Institute Genome Sequencing Platform"/>
            <person name="Cuomo C."/>
            <person name="Didier E."/>
            <person name="Bowers L."/>
            <person name="Young S.K."/>
            <person name="Zeng Q."/>
            <person name="Gargeya S."/>
            <person name="Fitzgerald M."/>
            <person name="Haas B."/>
            <person name="Abouelleil A."/>
            <person name="Alvarado L."/>
            <person name="Arachchi H.M."/>
            <person name="Berlin A."/>
            <person name="Chapman S.B."/>
            <person name="Gearin G."/>
            <person name="Goldberg J."/>
            <person name="Griggs A."/>
            <person name="Gujja S."/>
            <person name="Hansen M."/>
            <person name="Heiman D."/>
            <person name="Howarth C."/>
            <person name="Larimer J."/>
            <person name="Lui A."/>
            <person name="MacDonald P.J.P."/>
            <person name="McCowen C."/>
            <person name="Montmayeur A."/>
            <person name="Murphy C."/>
            <person name="Neiman D."/>
            <person name="Pearson M."/>
            <person name="Priest M."/>
            <person name="Roberts A."/>
            <person name="Saif S."/>
            <person name="Shea T."/>
            <person name="Sisk P."/>
            <person name="Stolte C."/>
            <person name="Sykes S."/>
            <person name="Wortman J."/>
            <person name="Nusbaum C."/>
            <person name="Birren B."/>
        </authorList>
    </citation>
    <scope>NUCLEOTIDE SEQUENCE [LARGE SCALE GENOMIC DNA]</scope>
    <source>
        <strain evidence="3">ATCC 50505</strain>
    </source>
</reference>